<reference evidence="2 3" key="1">
    <citation type="submission" date="2012-10" db="EMBL/GenBank/DDBJ databases">
        <authorList>
            <person name="Zafar N."/>
            <person name="Inman J."/>
            <person name="Hall N."/>
            <person name="Lorenzi H."/>
            <person name="Caler E."/>
        </authorList>
    </citation>
    <scope>NUCLEOTIDE SEQUENCE [LARGE SCALE GENOMIC DNA]</scope>
    <source>
        <strain evidence="2 3">IP1</strain>
    </source>
</reference>
<proteinExistence type="predicted"/>
<gene>
    <name evidence="2" type="ORF">EIN_078400</name>
</gene>
<evidence type="ECO:0000313" key="3">
    <source>
        <dbReference type="Proteomes" id="UP000014680"/>
    </source>
</evidence>
<dbReference type="EMBL" id="KB207261">
    <property type="protein sequence ID" value="ELP83595.1"/>
    <property type="molecule type" value="Genomic_DNA"/>
</dbReference>
<dbReference type="RefSeq" id="XP_004182941.1">
    <property type="nucleotide sequence ID" value="XM_004182893.1"/>
</dbReference>
<organism evidence="2 3">
    <name type="scientific">Entamoeba invadens IP1</name>
    <dbReference type="NCBI Taxonomy" id="370355"/>
    <lineage>
        <taxon>Eukaryota</taxon>
        <taxon>Amoebozoa</taxon>
        <taxon>Evosea</taxon>
        <taxon>Archamoebae</taxon>
        <taxon>Mastigamoebida</taxon>
        <taxon>Entamoebidae</taxon>
        <taxon>Entamoeba</taxon>
    </lineage>
</organism>
<name>A0A0A1TUE2_ENTIV</name>
<evidence type="ECO:0000313" key="2">
    <source>
        <dbReference type="EMBL" id="ELP83595.1"/>
    </source>
</evidence>
<keyword evidence="1" id="KW-0175">Coiled coil</keyword>
<dbReference type="AlphaFoldDB" id="A0A0A1TUE2"/>
<dbReference type="KEGG" id="eiv:EIN_078400"/>
<dbReference type="GeneID" id="14882559"/>
<evidence type="ECO:0000256" key="1">
    <source>
        <dbReference type="SAM" id="Coils"/>
    </source>
</evidence>
<sequence>MNVRTEIDHEKKDHTKTQLIKGKYKKDIAEITVRAETLEKNIQMAEQEKVKTVRDHKTAIEELMRTNTELDEKQDKFDKIEDNMSEMKTELRQHLKTVENTYENKLTELNKQLDLERTTAQQAKA</sequence>
<dbReference type="Proteomes" id="UP000014680">
    <property type="component" value="Unassembled WGS sequence"/>
</dbReference>
<accession>A0A0A1TUE2</accession>
<feature type="coiled-coil region" evidence="1">
    <location>
        <begin position="21"/>
        <end position="112"/>
    </location>
</feature>
<keyword evidence="3" id="KW-1185">Reference proteome</keyword>
<dbReference type="VEuPathDB" id="AmoebaDB:EIN_078400"/>
<protein>
    <submittedName>
        <fullName evidence="2">Uncharacterized protein</fullName>
    </submittedName>
</protein>